<dbReference type="KEGG" id="dpl:KGM_208390"/>
<feature type="signal peptide" evidence="1">
    <location>
        <begin position="1"/>
        <end position="15"/>
    </location>
</feature>
<organism evidence="2 3">
    <name type="scientific">Danaus plexippus plexippus</name>
    <dbReference type="NCBI Taxonomy" id="278856"/>
    <lineage>
        <taxon>Eukaryota</taxon>
        <taxon>Metazoa</taxon>
        <taxon>Ecdysozoa</taxon>
        <taxon>Arthropoda</taxon>
        <taxon>Hexapoda</taxon>
        <taxon>Insecta</taxon>
        <taxon>Pterygota</taxon>
        <taxon>Neoptera</taxon>
        <taxon>Endopterygota</taxon>
        <taxon>Lepidoptera</taxon>
        <taxon>Glossata</taxon>
        <taxon>Ditrysia</taxon>
        <taxon>Papilionoidea</taxon>
        <taxon>Nymphalidae</taxon>
        <taxon>Danainae</taxon>
        <taxon>Danaini</taxon>
        <taxon>Danaina</taxon>
        <taxon>Danaus</taxon>
        <taxon>Danaus</taxon>
    </lineage>
</organism>
<evidence type="ECO:0000256" key="1">
    <source>
        <dbReference type="SAM" id="SignalP"/>
    </source>
</evidence>
<keyword evidence="3" id="KW-1185">Reference proteome</keyword>
<reference evidence="2 3" key="1">
    <citation type="journal article" date="2011" name="Cell">
        <title>The monarch butterfly genome yields insights into long-distance migration.</title>
        <authorList>
            <person name="Zhan S."/>
            <person name="Merlin C."/>
            <person name="Boore J.L."/>
            <person name="Reppert S.M."/>
        </authorList>
    </citation>
    <scope>NUCLEOTIDE SEQUENCE [LARGE SCALE GENOMIC DNA]</scope>
    <source>
        <strain evidence="2">F-2</strain>
    </source>
</reference>
<dbReference type="Proteomes" id="UP000007151">
    <property type="component" value="Unassembled WGS sequence"/>
</dbReference>
<keyword evidence="1" id="KW-0732">Signal</keyword>
<dbReference type="InterPro" id="IPR005055">
    <property type="entry name" value="A10/PebIII"/>
</dbReference>
<dbReference type="EMBL" id="AGBW02010251">
    <property type="protein sequence ID" value="OWR48860.1"/>
    <property type="molecule type" value="Genomic_DNA"/>
</dbReference>
<accession>A0A212F554</accession>
<gene>
    <name evidence="2" type="ORF">KGM_208390</name>
</gene>
<evidence type="ECO:0000313" key="2">
    <source>
        <dbReference type="EMBL" id="OWR48860.1"/>
    </source>
</evidence>
<dbReference type="PANTHER" id="PTHR11257:SF13">
    <property type="entry name" value="GEO07322P1"/>
    <property type="match status" value="1"/>
</dbReference>
<protein>
    <submittedName>
        <fullName evidence="2">Chemosensory protein</fullName>
    </submittedName>
</protein>
<dbReference type="PANTHER" id="PTHR11257">
    <property type="entry name" value="CHEMOSENSORY PROTEIN-RELATED"/>
    <property type="match status" value="1"/>
</dbReference>
<dbReference type="Gene3D" id="1.10.2080.10">
    <property type="entry name" value="Insect odorant-binding protein A10/Ejaculatory bulb-specific protein 3"/>
    <property type="match status" value="1"/>
</dbReference>
<sequence length="262" mass="30131">MKIVILLSLLSVVAANDHFYYNLIPLEVTALAKNPKQIFEFLDCLLDKGPCNDVFEGYRDIANQLVIYSLMAKAVYSSLHCSMAKKQSTTLPLLAIHPAPLKHVAFGNNPFLWKLSNRLVKDVLPIKKDLNRYKMKIFITLAALVINAVVAEEELYDLPLLDMREIARNPDQLKSFLDCLLDRAPCNPLYQGYRDLAPESIRESCRKCTPALKIFAYVFFTTLKTFLPEEYQNFRNKYDPDNIYIDRLEEEVRKYAFGTFSG</sequence>
<name>A0A212F554_DANPL</name>
<dbReference type="InParanoid" id="A0A212F554"/>
<proteinExistence type="predicted"/>
<feature type="chain" id="PRO_5012194290" evidence="1">
    <location>
        <begin position="16"/>
        <end position="262"/>
    </location>
</feature>
<comment type="caution">
    <text evidence="2">The sequence shown here is derived from an EMBL/GenBank/DDBJ whole genome shotgun (WGS) entry which is preliminary data.</text>
</comment>
<dbReference type="InterPro" id="IPR036682">
    <property type="entry name" value="OS_D_A10/PebIII_sf"/>
</dbReference>
<dbReference type="AlphaFoldDB" id="A0A212F554"/>
<dbReference type="SUPFAM" id="SSF100910">
    <property type="entry name" value="Chemosensory protein Csp2"/>
    <property type="match status" value="1"/>
</dbReference>
<dbReference type="Pfam" id="PF03392">
    <property type="entry name" value="OS-D"/>
    <property type="match status" value="1"/>
</dbReference>
<evidence type="ECO:0000313" key="3">
    <source>
        <dbReference type="Proteomes" id="UP000007151"/>
    </source>
</evidence>